<reference evidence="3 5" key="1">
    <citation type="journal article" date="2012" name="Nature">
        <title>Algal genomes reveal evolutionary mosaicism and the fate of nucleomorphs.</title>
        <authorList>
            <consortium name="DOE Joint Genome Institute"/>
            <person name="Curtis B.A."/>
            <person name="Tanifuji G."/>
            <person name="Burki F."/>
            <person name="Gruber A."/>
            <person name="Irimia M."/>
            <person name="Maruyama S."/>
            <person name="Arias M.C."/>
            <person name="Ball S.G."/>
            <person name="Gile G.H."/>
            <person name="Hirakawa Y."/>
            <person name="Hopkins J.F."/>
            <person name="Kuo A."/>
            <person name="Rensing S.A."/>
            <person name="Schmutz J."/>
            <person name="Symeonidi A."/>
            <person name="Elias M."/>
            <person name="Eveleigh R.J."/>
            <person name="Herman E.K."/>
            <person name="Klute M.J."/>
            <person name="Nakayama T."/>
            <person name="Obornik M."/>
            <person name="Reyes-Prieto A."/>
            <person name="Armbrust E.V."/>
            <person name="Aves S.J."/>
            <person name="Beiko R.G."/>
            <person name="Coutinho P."/>
            <person name="Dacks J.B."/>
            <person name="Durnford D.G."/>
            <person name="Fast N.M."/>
            <person name="Green B.R."/>
            <person name="Grisdale C.J."/>
            <person name="Hempel F."/>
            <person name="Henrissat B."/>
            <person name="Hoppner M.P."/>
            <person name="Ishida K."/>
            <person name="Kim E."/>
            <person name="Koreny L."/>
            <person name="Kroth P.G."/>
            <person name="Liu Y."/>
            <person name="Malik S.B."/>
            <person name="Maier U.G."/>
            <person name="McRose D."/>
            <person name="Mock T."/>
            <person name="Neilson J.A."/>
            <person name="Onodera N.T."/>
            <person name="Poole A.M."/>
            <person name="Pritham E.J."/>
            <person name="Richards T.A."/>
            <person name="Rocap G."/>
            <person name="Roy S.W."/>
            <person name="Sarai C."/>
            <person name="Schaack S."/>
            <person name="Shirato S."/>
            <person name="Slamovits C.H."/>
            <person name="Spencer D.F."/>
            <person name="Suzuki S."/>
            <person name="Worden A.Z."/>
            <person name="Zauner S."/>
            <person name="Barry K."/>
            <person name="Bell C."/>
            <person name="Bharti A.K."/>
            <person name="Crow J.A."/>
            <person name="Grimwood J."/>
            <person name="Kramer R."/>
            <person name="Lindquist E."/>
            <person name="Lucas S."/>
            <person name="Salamov A."/>
            <person name="McFadden G.I."/>
            <person name="Lane C.E."/>
            <person name="Keeling P.J."/>
            <person name="Gray M.W."/>
            <person name="Grigoriev I.V."/>
            <person name="Archibald J.M."/>
        </authorList>
    </citation>
    <scope>NUCLEOTIDE SEQUENCE</scope>
    <source>
        <strain evidence="3 5">CCMP2712</strain>
    </source>
</reference>
<protein>
    <recommendedName>
        <fullName evidence="2">DUF6604 domain-containing protein</fullName>
    </recommendedName>
</protein>
<sequence length="279" mass="31467">MSPTTSGGRYASYKCATARLLAWLTEKEPPTPRTVRAMLNAARRLSERCEMMPADVKASLELAIKLRREVHELYTSRVAQTNPDDERHAHFISALERVRAWLQPPSSKEERRDAPTKQLEPEAEELANRFELLDVEEGWDEVDESVPKSQMLVGKDVLIDGLTSKPELNGRTGYVVEHLSHNGRYKVRCGDEFYSLKPENIKHAPMQEAEQEQFILGEAIEFEAACLMLDVQAALGEVATAWNDYKTGASRFLPLPHLRMRASATPSISLVHSRRSILG</sequence>
<gene>
    <name evidence="3" type="ORF">GUITHDRAFT_103094</name>
</gene>
<dbReference type="GeneID" id="17307810"/>
<dbReference type="RefSeq" id="XP_005838158.1">
    <property type="nucleotide sequence ID" value="XM_005838101.1"/>
</dbReference>
<dbReference type="InterPro" id="IPR046539">
    <property type="entry name" value="DUF6604"/>
</dbReference>
<dbReference type="KEGG" id="gtt:GUITHDRAFT_103094"/>
<dbReference type="PANTHER" id="PTHR38795">
    <property type="entry name" value="DUF6604 DOMAIN-CONTAINING PROTEIN"/>
    <property type="match status" value="1"/>
</dbReference>
<dbReference type="PaxDb" id="55529-EKX51178"/>
<dbReference type="AlphaFoldDB" id="L1JSW7"/>
<accession>L1JSW7</accession>
<dbReference type="HOGENOM" id="CLU_999076_0_0_1"/>
<reference evidence="5" key="2">
    <citation type="submission" date="2012-11" db="EMBL/GenBank/DDBJ databases">
        <authorList>
            <person name="Kuo A."/>
            <person name="Curtis B.A."/>
            <person name="Tanifuji G."/>
            <person name="Burki F."/>
            <person name="Gruber A."/>
            <person name="Irimia M."/>
            <person name="Maruyama S."/>
            <person name="Arias M.C."/>
            <person name="Ball S.G."/>
            <person name="Gile G.H."/>
            <person name="Hirakawa Y."/>
            <person name="Hopkins J.F."/>
            <person name="Rensing S.A."/>
            <person name="Schmutz J."/>
            <person name="Symeonidi A."/>
            <person name="Elias M."/>
            <person name="Eveleigh R.J."/>
            <person name="Herman E.K."/>
            <person name="Klute M.J."/>
            <person name="Nakayama T."/>
            <person name="Obornik M."/>
            <person name="Reyes-Prieto A."/>
            <person name="Armbrust E.V."/>
            <person name="Aves S.J."/>
            <person name="Beiko R.G."/>
            <person name="Coutinho P."/>
            <person name="Dacks J.B."/>
            <person name="Durnford D.G."/>
            <person name="Fast N.M."/>
            <person name="Green B.R."/>
            <person name="Grisdale C."/>
            <person name="Hempe F."/>
            <person name="Henrissat B."/>
            <person name="Hoppner M.P."/>
            <person name="Ishida K.-I."/>
            <person name="Kim E."/>
            <person name="Koreny L."/>
            <person name="Kroth P.G."/>
            <person name="Liu Y."/>
            <person name="Malik S.-B."/>
            <person name="Maier U.G."/>
            <person name="McRose D."/>
            <person name="Mock T."/>
            <person name="Neilson J.A."/>
            <person name="Onodera N.T."/>
            <person name="Poole A.M."/>
            <person name="Pritham E.J."/>
            <person name="Richards T.A."/>
            <person name="Rocap G."/>
            <person name="Roy S.W."/>
            <person name="Sarai C."/>
            <person name="Schaack S."/>
            <person name="Shirato S."/>
            <person name="Slamovits C.H."/>
            <person name="Spencer D.F."/>
            <person name="Suzuki S."/>
            <person name="Worden A.Z."/>
            <person name="Zauner S."/>
            <person name="Barry K."/>
            <person name="Bell C."/>
            <person name="Bharti A.K."/>
            <person name="Crow J.A."/>
            <person name="Grimwood J."/>
            <person name="Kramer R."/>
            <person name="Lindquist E."/>
            <person name="Lucas S."/>
            <person name="Salamov A."/>
            <person name="McFadden G.I."/>
            <person name="Lane C.E."/>
            <person name="Keeling P.J."/>
            <person name="Gray M.W."/>
            <person name="Grigoriev I.V."/>
            <person name="Archibald J.M."/>
        </authorList>
    </citation>
    <scope>NUCLEOTIDE SEQUENCE</scope>
    <source>
        <strain evidence="5">CCMP2712</strain>
    </source>
</reference>
<evidence type="ECO:0000313" key="3">
    <source>
        <dbReference type="EMBL" id="EKX51178.1"/>
    </source>
</evidence>
<reference evidence="4" key="3">
    <citation type="submission" date="2016-03" db="UniProtKB">
        <authorList>
            <consortium name="EnsemblProtists"/>
        </authorList>
    </citation>
    <scope>IDENTIFICATION</scope>
</reference>
<keyword evidence="5" id="KW-1185">Reference proteome</keyword>
<name>L1JSW7_GUITC</name>
<dbReference type="OrthoDB" id="5597848at2759"/>
<dbReference type="Proteomes" id="UP000011087">
    <property type="component" value="Unassembled WGS sequence"/>
</dbReference>
<dbReference type="PANTHER" id="PTHR38795:SF1">
    <property type="entry name" value="DUF6604 DOMAIN-CONTAINING PROTEIN"/>
    <property type="match status" value="1"/>
</dbReference>
<dbReference type="EnsemblProtists" id="EKX51178">
    <property type="protein sequence ID" value="EKX51178"/>
    <property type="gene ID" value="GUITHDRAFT_103094"/>
</dbReference>
<dbReference type="Pfam" id="PF20253">
    <property type="entry name" value="DUF6604"/>
    <property type="match status" value="1"/>
</dbReference>
<proteinExistence type="predicted"/>
<feature type="domain" description="DUF6604" evidence="2">
    <location>
        <begin position="34"/>
        <end position="249"/>
    </location>
</feature>
<evidence type="ECO:0000313" key="5">
    <source>
        <dbReference type="Proteomes" id="UP000011087"/>
    </source>
</evidence>
<evidence type="ECO:0000256" key="1">
    <source>
        <dbReference type="SAM" id="MobiDB-lite"/>
    </source>
</evidence>
<organism evidence="3">
    <name type="scientific">Guillardia theta (strain CCMP2712)</name>
    <name type="common">Cryptophyte</name>
    <dbReference type="NCBI Taxonomy" id="905079"/>
    <lineage>
        <taxon>Eukaryota</taxon>
        <taxon>Cryptophyceae</taxon>
        <taxon>Pyrenomonadales</taxon>
        <taxon>Geminigeraceae</taxon>
        <taxon>Guillardia</taxon>
    </lineage>
</organism>
<feature type="region of interest" description="Disordered" evidence="1">
    <location>
        <begin position="103"/>
        <end position="123"/>
    </location>
</feature>
<dbReference type="EMBL" id="JH992976">
    <property type="protein sequence ID" value="EKX51178.1"/>
    <property type="molecule type" value="Genomic_DNA"/>
</dbReference>
<evidence type="ECO:0000259" key="2">
    <source>
        <dbReference type="Pfam" id="PF20253"/>
    </source>
</evidence>
<evidence type="ECO:0000313" key="4">
    <source>
        <dbReference type="EnsemblProtists" id="EKX51178"/>
    </source>
</evidence>